<proteinExistence type="predicted"/>
<sequence length="77" mass="8462">MIEKWSAEMKAYGMAVGRTRVNDLAEKLTTGLTDDLPDHVQARQDGDDVIISGPDLSSELEDNSSLRDIGFLLQGVR</sequence>
<protein>
    <submittedName>
        <fullName evidence="1">Uncharacterized protein</fullName>
    </submittedName>
</protein>
<dbReference type="AlphaFoldDB" id="A0A1N6CM27"/>
<accession>A0A1N6CM27</accession>
<dbReference type="RefSeq" id="WP_074203275.1">
    <property type="nucleotide sequence ID" value="NZ_FSQW01000001.1"/>
</dbReference>
<evidence type="ECO:0000313" key="1">
    <source>
        <dbReference type="EMBL" id="SIN59628.1"/>
    </source>
</evidence>
<dbReference type="STRING" id="1123272.SAMN02745824_0157"/>
<gene>
    <name evidence="1" type="ORF">SAMN02745824_0157</name>
</gene>
<keyword evidence="2" id="KW-1185">Reference proteome</keyword>
<evidence type="ECO:0000313" key="2">
    <source>
        <dbReference type="Proteomes" id="UP000185192"/>
    </source>
</evidence>
<dbReference type="EMBL" id="FSQW01000001">
    <property type="protein sequence ID" value="SIN59628.1"/>
    <property type="molecule type" value="Genomic_DNA"/>
</dbReference>
<organism evidence="1 2">
    <name type="scientific">Parasphingorhabdus marina DSM 22363</name>
    <dbReference type="NCBI Taxonomy" id="1123272"/>
    <lineage>
        <taxon>Bacteria</taxon>
        <taxon>Pseudomonadati</taxon>
        <taxon>Pseudomonadota</taxon>
        <taxon>Alphaproteobacteria</taxon>
        <taxon>Sphingomonadales</taxon>
        <taxon>Sphingomonadaceae</taxon>
        <taxon>Parasphingorhabdus</taxon>
    </lineage>
</organism>
<reference evidence="2" key="1">
    <citation type="submission" date="2016-11" db="EMBL/GenBank/DDBJ databases">
        <authorList>
            <person name="Varghese N."/>
            <person name="Submissions S."/>
        </authorList>
    </citation>
    <scope>NUCLEOTIDE SEQUENCE [LARGE SCALE GENOMIC DNA]</scope>
    <source>
        <strain evidence="2">DSM 22363</strain>
    </source>
</reference>
<dbReference type="Proteomes" id="UP000185192">
    <property type="component" value="Unassembled WGS sequence"/>
</dbReference>
<name>A0A1N6CM27_9SPHN</name>